<protein>
    <submittedName>
        <fullName evidence="1">Uncharacterized protein</fullName>
    </submittedName>
</protein>
<dbReference type="EMBL" id="LR865367">
    <property type="protein sequence ID" value="CAD2086751.1"/>
    <property type="molecule type" value="Genomic_DNA"/>
</dbReference>
<dbReference type="Proteomes" id="UP000515308">
    <property type="component" value="Chromosome PVLDE_05"/>
</dbReference>
<evidence type="ECO:0000313" key="2">
    <source>
        <dbReference type="Proteomes" id="UP000515308"/>
    </source>
</evidence>
<gene>
    <name evidence="1" type="ORF">PVLDE_0500300</name>
</gene>
<reference evidence="1 2" key="1">
    <citation type="submission" date="2020-08" db="EMBL/GenBank/DDBJ databases">
        <authorList>
            <person name="Ramaprasad A."/>
        </authorList>
    </citation>
    <scope>NUCLEOTIDE SEQUENCE [LARGE SCALE GENOMIC DNA]</scope>
</reference>
<organism evidence="1 2">
    <name type="scientific">Plasmodium vinckei lentum</name>
    <dbReference type="NCBI Taxonomy" id="138297"/>
    <lineage>
        <taxon>Eukaryota</taxon>
        <taxon>Sar</taxon>
        <taxon>Alveolata</taxon>
        <taxon>Apicomplexa</taxon>
        <taxon>Aconoidasida</taxon>
        <taxon>Haemosporida</taxon>
        <taxon>Plasmodiidae</taxon>
        <taxon>Plasmodium</taxon>
        <taxon>Plasmodium (Vinckeia)</taxon>
    </lineage>
</organism>
<dbReference type="AlphaFoldDB" id="A0A6V7RW58"/>
<evidence type="ECO:0000313" key="1">
    <source>
        <dbReference type="EMBL" id="CAD2086751.1"/>
    </source>
</evidence>
<accession>A0A6V7RW58</accession>
<sequence>MNIDVPEFRHQFMNDTNKCRIKWIRKNMIIESILFKNNGFKDKHKEIEIELICKLIMIKYPYILYPGKNNNKLFKKYNLHCRKFFGPRKIIINILLKSISPILYKSILTGLQNENCNNEIENEYKETVAAYNNEDLLKIYKKFVKSILTLIGTKNIELVFTEIYNHVDISDYFSYMNNSNRHRYDILNYYIELFT</sequence>
<proteinExistence type="predicted"/>
<name>A0A6V7RW58_PLAVN</name>
<dbReference type="VEuPathDB" id="PlasmoDB:PVLDE_0500300"/>